<dbReference type="PANTHER" id="PTHR47941">
    <property type="entry name" value="PENTATRICOPEPTIDE REPEAT-CONTAINING PROTEIN 3, MITOCHONDRIAL"/>
    <property type="match status" value="1"/>
</dbReference>
<dbReference type="NCBIfam" id="TIGR00756">
    <property type="entry name" value="PPR"/>
    <property type="match status" value="7"/>
</dbReference>
<evidence type="ECO:0000256" key="1">
    <source>
        <dbReference type="ARBA" id="ARBA00007626"/>
    </source>
</evidence>
<dbReference type="InterPro" id="IPR011990">
    <property type="entry name" value="TPR-like_helical_dom_sf"/>
</dbReference>
<comment type="similarity">
    <text evidence="1">Belongs to the PPR family. P subfamily.</text>
</comment>
<dbReference type="EMBL" id="JAXIOK010000002">
    <property type="protein sequence ID" value="KAK4778272.1"/>
    <property type="molecule type" value="Genomic_DNA"/>
</dbReference>
<name>A0AAN7L2I5_9MYRT</name>
<organism evidence="5 6">
    <name type="scientific">Trapa incisa</name>
    <dbReference type="NCBI Taxonomy" id="236973"/>
    <lineage>
        <taxon>Eukaryota</taxon>
        <taxon>Viridiplantae</taxon>
        <taxon>Streptophyta</taxon>
        <taxon>Embryophyta</taxon>
        <taxon>Tracheophyta</taxon>
        <taxon>Spermatophyta</taxon>
        <taxon>Magnoliopsida</taxon>
        <taxon>eudicotyledons</taxon>
        <taxon>Gunneridae</taxon>
        <taxon>Pentapetalae</taxon>
        <taxon>rosids</taxon>
        <taxon>malvids</taxon>
        <taxon>Myrtales</taxon>
        <taxon>Lythraceae</taxon>
        <taxon>Trapa</taxon>
    </lineage>
</organism>
<accession>A0AAN7L2I5</accession>
<protein>
    <recommendedName>
        <fullName evidence="7">Pentatricopeptide repeat-containing protein</fullName>
    </recommendedName>
</protein>
<comment type="caution">
    <text evidence="5">The sequence shown here is derived from an EMBL/GenBank/DDBJ whole genome shotgun (WGS) entry which is preliminary data.</text>
</comment>
<feature type="repeat" description="PPR" evidence="3">
    <location>
        <begin position="141"/>
        <end position="175"/>
    </location>
</feature>
<dbReference type="PROSITE" id="PS51375">
    <property type="entry name" value="PPR"/>
    <property type="match status" value="7"/>
</dbReference>
<dbReference type="Pfam" id="PF01535">
    <property type="entry name" value="PPR"/>
    <property type="match status" value="3"/>
</dbReference>
<evidence type="ECO:0000256" key="4">
    <source>
        <dbReference type="SAM" id="MobiDB-lite"/>
    </source>
</evidence>
<reference evidence="5 6" key="1">
    <citation type="journal article" date="2023" name="Hortic Res">
        <title>Pangenome of water caltrop reveals structural variations and asymmetric subgenome divergence after allopolyploidization.</title>
        <authorList>
            <person name="Zhang X."/>
            <person name="Chen Y."/>
            <person name="Wang L."/>
            <person name="Yuan Y."/>
            <person name="Fang M."/>
            <person name="Shi L."/>
            <person name="Lu R."/>
            <person name="Comes H.P."/>
            <person name="Ma Y."/>
            <person name="Chen Y."/>
            <person name="Huang G."/>
            <person name="Zhou Y."/>
            <person name="Zheng Z."/>
            <person name="Qiu Y."/>
        </authorList>
    </citation>
    <scope>NUCLEOTIDE SEQUENCE [LARGE SCALE GENOMIC DNA]</scope>
    <source>
        <tissue evidence="5">Roots</tissue>
    </source>
</reference>
<evidence type="ECO:0000256" key="3">
    <source>
        <dbReference type="PROSITE-ProRule" id="PRU00708"/>
    </source>
</evidence>
<dbReference type="Pfam" id="PF13041">
    <property type="entry name" value="PPR_2"/>
    <property type="match status" value="3"/>
</dbReference>
<dbReference type="AlphaFoldDB" id="A0AAN7L2I5"/>
<feature type="repeat" description="PPR" evidence="3">
    <location>
        <begin position="386"/>
        <end position="420"/>
    </location>
</feature>
<feature type="repeat" description="PPR" evidence="3">
    <location>
        <begin position="246"/>
        <end position="280"/>
    </location>
</feature>
<dbReference type="Gene3D" id="1.25.40.10">
    <property type="entry name" value="Tetratricopeptide repeat domain"/>
    <property type="match status" value="4"/>
</dbReference>
<feature type="repeat" description="PPR" evidence="3">
    <location>
        <begin position="281"/>
        <end position="315"/>
    </location>
</feature>
<dbReference type="InterPro" id="IPR002885">
    <property type="entry name" value="PPR_rpt"/>
</dbReference>
<feature type="repeat" description="PPR" evidence="3">
    <location>
        <begin position="351"/>
        <end position="385"/>
    </location>
</feature>
<evidence type="ECO:0000256" key="2">
    <source>
        <dbReference type="ARBA" id="ARBA00022737"/>
    </source>
</evidence>
<dbReference type="SUPFAM" id="SSF81901">
    <property type="entry name" value="HCP-like"/>
    <property type="match status" value="1"/>
</dbReference>
<evidence type="ECO:0000313" key="5">
    <source>
        <dbReference type="EMBL" id="KAK4778272.1"/>
    </source>
</evidence>
<dbReference type="Proteomes" id="UP001345219">
    <property type="component" value="Chromosome 14"/>
</dbReference>
<evidence type="ECO:0000313" key="6">
    <source>
        <dbReference type="Proteomes" id="UP001345219"/>
    </source>
</evidence>
<keyword evidence="6" id="KW-1185">Reference proteome</keyword>
<feature type="repeat" description="PPR" evidence="3">
    <location>
        <begin position="316"/>
        <end position="350"/>
    </location>
</feature>
<keyword evidence="2" id="KW-0677">Repeat</keyword>
<evidence type="ECO:0008006" key="7">
    <source>
        <dbReference type="Google" id="ProtNLM"/>
    </source>
</evidence>
<feature type="compositionally biased region" description="Low complexity" evidence="4">
    <location>
        <begin position="11"/>
        <end position="22"/>
    </location>
</feature>
<gene>
    <name evidence="5" type="ORF">SAY87_018459</name>
</gene>
<feature type="region of interest" description="Disordered" evidence="4">
    <location>
        <begin position="1"/>
        <end position="22"/>
    </location>
</feature>
<feature type="repeat" description="PPR" evidence="3">
    <location>
        <begin position="211"/>
        <end position="245"/>
    </location>
</feature>
<proteinExistence type="inferred from homology"/>
<sequence length="509" mass="57915">MLASRLRITNSPSTSLSLPSPTHAFPRLRTTYTSNIASPSSTPEDAVPLALILNSTAMSLPQVLRDLEVDWTQSLVDKTLKRLWNHAPKAVQFFQALTGLPHYTPSVSSFDHAIDLAARLRDYKTAWRFVAQMRALRLGPTPKTLAIIAERYVSAGKPDRAIQLFLSMHKHGCRQDLTSFNTILDILCKSGRVEMAYNNLFKVFKGRFRADSVSYNIIANGWCLRKRTPRALEVLKDMVERGLTPSSTTYNIMLNGFFKSGQIDEAWKFFLQMKKRKCVIDVVTYTTLVHGLGIAGEIRRARNVFNEMMRKGILPSIATYNALIQVMCKKDSVDNALIVFDDMLREGYVPNITTYNVVIRGLCHSGYMDKAMDFMSRMHQDRCKPNVQTFNVVIRYLCAAGEIEKGLHLFENMGSEGDCFPNLDTYNILINSMFVRKKANDLVVAGKLLIEMIERGFLPRRDTSSSRHPGKYLQCKYALHYYYREQLWKSKSNKSSAIELPIAGLRYQI</sequence>